<dbReference type="RefSeq" id="XP_017315480.1">
    <property type="nucleotide sequence ID" value="XM_017459991.3"/>
</dbReference>
<dbReference type="InterPro" id="IPR011993">
    <property type="entry name" value="PH-like_dom_sf"/>
</dbReference>
<dbReference type="KEGG" id="ipu:108260054"/>
<keyword evidence="5" id="KW-1185">Reference proteome</keyword>
<name>A0A2D0QDN6_ICTPU</name>
<dbReference type="Proteomes" id="UP000221080">
    <property type="component" value="Chromosome 28"/>
</dbReference>
<dbReference type="STRING" id="7998.ENSIPUP00000024311"/>
<accession>A0A2D0QDN6</accession>
<dbReference type="GO" id="GO:0035023">
    <property type="term" value="P:regulation of Rho protein signal transduction"/>
    <property type="evidence" value="ECO:0007669"/>
    <property type="project" value="InterPro"/>
</dbReference>
<keyword evidence="2" id="KW-0597">Phosphoprotein</keyword>
<evidence type="ECO:0000256" key="3">
    <source>
        <dbReference type="SAM" id="MobiDB-lite"/>
    </source>
</evidence>
<dbReference type="SUPFAM" id="SSF48350">
    <property type="entry name" value="GTPase activation domain, GAP"/>
    <property type="match status" value="1"/>
</dbReference>
<evidence type="ECO:0000259" key="4">
    <source>
        <dbReference type="PROSITE" id="PS50238"/>
    </source>
</evidence>
<dbReference type="Gene3D" id="2.30.29.30">
    <property type="entry name" value="Pleckstrin-homology domain (PH domain)/Phosphotyrosine-binding domain (PTB)"/>
    <property type="match status" value="1"/>
</dbReference>
<dbReference type="CDD" id="cd04402">
    <property type="entry name" value="RhoGAP_ARHGAP20"/>
    <property type="match status" value="1"/>
</dbReference>
<dbReference type="GO" id="GO:0007165">
    <property type="term" value="P:signal transduction"/>
    <property type="evidence" value="ECO:0007669"/>
    <property type="project" value="InterPro"/>
</dbReference>
<feature type="region of interest" description="Disordered" evidence="3">
    <location>
        <begin position="1106"/>
        <end position="1139"/>
    </location>
</feature>
<dbReference type="SMART" id="SM00324">
    <property type="entry name" value="RhoGAP"/>
    <property type="match status" value="1"/>
</dbReference>
<dbReference type="Pfam" id="PF00620">
    <property type="entry name" value="RhoGAP"/>
    <property type="match status" value="1"/>
</dbReference>
<feature type="region of interest" description="Disordered" evidence="3">
    <location>
        <begin position="770"/>
        <end position="807"/>
    </location>
</feature>
<gene>
    <name evidence="6" type="primary">arhgap20b</name>
</gene>
<evidence type="ECO:0000256" key="2">
    <source>
        <dbReference type="ARBA" id="ARBA00022553"/>
    </source>
</evidence>
<dbReference type="InterPro" id="IPR008936">
    <property type="entry name" value="Rho_GTPase_activation_prot"/>
</dbReference>
<proteinExistence type="predicted"/>
<dbReference type="Gene3D" id="1.10.555.10">
    <property type="entry name" value="Rho GTPase activation protein"/>
    <property type="match status" value="1"/>
</dbReference>
<dbReference type="OrthoDB" id="9994905at2759"/>
<dbReference type="InterPro" id="IPR047887">
    <property type="entry name" value="ARHGAP20_PH"/>
</dbReference>
<dbReference type="AlphaFoldDB" id="A0A2D0QDN6"/>
<dbReference type="GO" id="GO:0005096">
    <property type="term" value="F:GTPase activator activity"/>
    <property type="evidence" value="ECO:0007669"/>
    <property type="project" value="UniProtKB-KW"/>
</dbReference>
<dbReference type="CTD" id="100002649"/>
<dbReference type="PANTHER" id="PTHR23179:SF36">
    <property type="entry name" value="RHO-GAP DOMAIN-CONTAINING PROTEIN"/>
    <property type="match status" value="1"/>
</dbReference>
<dbReference type="PROSITE" id="PS50238">
    <property type="entry name" value="RHOGAP"/>
    <property type="match status" value="1"/>
</dbReference>
<sequence>MMKMTFHRKHNVTKAFSKSRTIHSDTYWEDHTSQNALLLLEDHAHLTIGSETRERLLLLSTDSLIVAKTKSLYLKLKARVSLSDIWLASCTHRVTSRKFNTNTSFVIGWPTTNYVVTLSSSEIKDKWLCALQWHSARARQRLIPDHISLNVQLFDSLLTTAVNVDVCSTSESIVQSVIQQNALTGGVSDYQLCVLYDGEEEMYPLIGHELPYCILLRSLRGQRSWHVPGGHQWHSADELRVTDDTNESTAPRFILKNRAAIHTCVHTGSFLKHKRKKSLIGWALRKGHVQSEGQTDLQPASNKLFGQSLASVCQDGNLPKPIMDLLCMLYREGPETLGIFRRSANAKSCRILKEKLNCGHRVSFHGESVFVAASLVTEFLRKLPGSVLGCDLYKDWMNVMEAEDQKCRCSSVKSVLAKLPQVNRTLLCYVFGVLHRIHTHSDVNQMTASNLALCIAPNMLWRSTTSNPEQESQSTLEVAALVRFLIENALTIFGGEAEDAFTTLLNTAQENDDLAADSSLPFHSSSEEADLDFLPSPLLSPDLDPFLPLSTLSLSGNRRLLRPYKVSTETVDGAYSCGTLDLASTQSISLSDFGQSRDRCLSEPSVCFDVTTPPQAPPHPPVIRQSSCDNAVTDNKIKQSQSPVLQSCSRGSGKGRYTFWKSPQFPARLRHPVQRLASVSSLSSTTTSSLSSLDSFEYIPSPSDDKPRPFLFGTSARLRPLTPEMPRKLWTMAFTYDELKHRNGNGGRDKEKEGGVKLLDINFKDECKAKDGRKCEDEGERKADRSGMMEERDGGMQAEEPETPRHDEGISCHIPLDNEDRDLSMAHTLSHTHPCPIHTKHTRTLHTHSLTLPSIRDKTSRMKIALFPSMGRRMFKQSSRVTVETGGEAVTMAQVNVPQTLFYNQNVNLVLQSEGRRCKISDADDVCTCNDIGVSKATEDDASRELSINTTENGFSLSDSETDIQSVSQTVSDSTSFHRSAGDVSQSDHCASVNASASTENNISKSINDSIQSDPGNGDSAPAPADYTVSISGIGRDSDSTHVNQSASTSMSLTVSNSIVERISDVKSVSHSTSQSIRQTIRIRLPATVRNSVRAYFSPAHTLTHTRAHSETHTQTVTHTHTHTMTKSQNRPLFTRKLQ</sequence>
<feature type="compositionally biased region" description="Basic and acidic residues" evidence="3">
    <location>
        <begin position="770"/>
        <end position="794"/>
    </location>
</feature>
<feature type="compositionally biased region" description="Low complexity" evidence="3">
    <location>
        <begin position="1113"/>
        <end position="1126"/>
    </location>
</feature>
<dbReference type="FunFam" id="1.10.555.10:FF:000025">
    <property type="entry name" value="Rho GTPase-activating protein 20"/>
    <property type="match status" value="1"/>
</dbReference>
<dbReference type="GeneID" id="108260054"/>
<feature type="domain" description="Rho-GAP" evidence="4">
    <location>
        <begin position="307"/>
        <end position="493"/>
    </location>
</feature>
<evidence type="ECO:0000313" key="5">
    <source>
        <dbReference type="Proteomes" id="UP000221080"/>
    </source>
</evidence>
<organism evidence="5 6">
    <name type="scientific">Ictalurus punctatus</name>
    <name type="common">Channel catfish</name>
    <name type="synonym">Silurus punctatus</name>
    <dbReference type="NCBI Taxonomy" id="7998"/>
    <lineage>
        <taxon>Eukaryota</taxon>
        <taxon>Metazoa</taxon>
        <taxon>Chordata</taxon>
        <taxon>Craniata</taxon>
        <taxon>Vertebrata</taxon>
        <taxon>Euteleostomi</taxon>
        <taxon>Actinopterygii</taxon>
        <taxon>Neopterygii</taxon>
        <taxon>Teleostei</taxon>
        <taxon>Ostariophysi</taxon>
        <taxon>Siluriformes</taxon>
        <taxon>Ictaluridae</taxon>
        <taxon>Ictalurus</taxon>
    </lineage>
</organism>
<dbReference type="SMART" id="SM00233">
    <property type="entry name" value="PH"/>
    <property type="match status" value="1"/>
</dbReference>
<dbReference type="PANTHER" id="PTHR23179">
    <property type="entry name" value="T-CELL ACTIVATION RHO GTPASE ACTIVATING PROTEIN-RELATED"/>
    <property type="match status" value="1"/>
</dbReference>
<evidence type="ECO:0000313" key="6">
    <source>
        <dbReference type="RefSeq" id="XP_017315480.1"/>
    </source>
</evidence>
<dbReference type="SUPFAM" id="SSF50729">
    <property type="entry name" value="PH domain-like"/>
    <property type="match status" value="1"/>
</dbReference>
<evidence type="ECO:0000256" key="1">
    <source>
        <dbReference type="ARBA" id="ARBA00022468"/>
    </source>
</evidence>
<dbReference type="Pfam" id="PF22286">
    <property type="entry name" value="RHG20_PH"/>
    <property type="match status" value="1"/>
</dbReference>
<dbReference type="InterPro" id="IPR001849">
    <property type="entry name" value="PH_domain"/>
</dbReference>
<reference evidence="6" key="2">
    <citation type="submission" date="2025-08" db="UniProtKB">
        <authorList>
            <consortium name="RefSeq"/>
        </authorList>
    </citation>
    <scope>IDENTIFICATION</scope>
    <source>
        <tissue evidence="6">Blood</tissue>
    </source>
</reference>
<reference evidence="5" key="1">
    <citation type="journal article" date="2016" name="Nat. Commun.">
        <title>The channel catfish genome sequence provides insights into the evolution of scale formation in teleosts.</title>
        <authorList>
            <person name="Liu Z."/>
            <person name="Liu S."/>
            <person name="Yao J."/>
            <person name="Bao L."/>
            <person name="Zhang J."/>
            <person name="Li Y."/>
            <person name="Jiang C."/>
            <person name="Sun L."/>
            <person name="Wang R."/>
            <person name="Zhang Y."/>
            <person name="Zhou T."/>
            <person name="Zeng Q."/>
            <person name="Fu Q."/>
            <person name="Gao S."/>
            <person name="Li N."/>
            <person name="Koren S."/>
            <person name="Jiang Y."/>
            <person name="Zimin A."/>
            <person name="Xu P."/>
            <person name="Phillippy A.M."/>
            <person name="Geng X."/>
            <person name="Song L."/>
            <person name="Sun F."/>
            <person name="Li C."/>
            <person name="Wang X."/>
            <person name="Chen A."/>
            <person name="Jin Y."/>
            <person name="Yuan Z."/>
            <person name="Yang Y."/>
            <person name="Tan S."/>
            <person name="Peatman E."/>
            <person name="Lu J."/>
            <person name="Qin Z."/>
            <person name="Dunham R."/>
            <person name="Li Z."/>
            <person name="Sonstegard T."/>
            <person name="Feng J."/>
            <person name="Danzmann R.G."/>
            <person name="Schroeder S."/>
            <person name="Scheffler B."/>
            <person name="Duke M.V."/>
            <person name="Ballard L."/>
            <person name="Kucuktas H."/>
            <person name="Kaltenboeck L."/>
            <person name="Liu H."/>
            <person name="Armbruster J."/>
            <person name="Xie Y."/>
            <person name="Kirby M.L."/>
            <person name="Tian Y."/>
            <person name="Flanagan M.E."/>
            <person name="Mu W."/>
            <person name="Waldbieser G.C."/>
        </authorList>
    </citation>
    <scope>NUCLEOTIDE SEQUENCE [LARGE SCALE GENOMIC DNA]</scope>
    <source>
        <strain evidence="5">SDA103</strain>
    </source>
</reference>
<dbReference type="InterPro" id="IPR000198">
    <property type="entry name" value="RhoGAP_dom"/>
</dbReference>
<protein>
    <submittedName>
        <fullName evidence="6">Uncharacterized protein arhgap20b isoform X1</fullName>
    </submittedName>
</protein>
<dbReference type="InterPro" id="IPR047886">
    <property type="entry name" value="ARHGAP20-like_RhoGAP"/>
</dbReference>
<keyword evidence="1" id="KW-0343">GTPase activation</keyword>
<feature type="region of interest" description="Disordered" evidence="3">
    <location>
        <begin position="968"/>
        <end position="1025"/>
    </location>
</feature>
<feature type="compositionally biased region" description="Polar residues" evidence="3">
    <location>
        <begin position="983"/>
        <end position="1015"/>
    </location>
</feature>